<evidence type="ECO:0000256" key="6">
    <source>
        <dbReference type="ARBA" id="ARBA00023274"/>
    </source>
</evidence>
<comment type="caution">
    <text evidence="9">The sequence shown here is derived from an EMBL/GenBank/DDBJ whole genome shotgun (WGS) entry which is preliminary data.</text>
</comment>
<dbReference type="Proteomes" id="UP000230790">
    <property type="component" value="Unassembled WGS sequence"/>
</dbReference>
<dbReference type="SUPFAM" id="SSF57716">
    <property type="entry name" value="Glucocorticoid receptor-like (DNA-binding domain)"/>
    <property type="match status" value="1"/>
</dbReference>
<dbReference type="GO" id="GO:0006412">
    <property type="term" value="P:translation"/>
    <property type="evidence" value="ECO:0007669"/>
    <property type="project" value="InterPro"/>
</dbReference>
<name>A0A2M8QD61_9CHLR</name>
<evidence type="ECO:0000256" key="8">
    <source>
        <dbReference type="ARBA" id="ARBA00035435"/>
    </source>
</evidence>
<dbReference type="InterPro" id="IPR043140">
    <property type="entry name" value="Ribosomal_uS14_sf"/>
</dbReference>
<evidence type="ECO:0000256" key="2">
    <source>
        <dbReference type="ARBA" id="ARBA00022730"/>
    </source>
</evidence>
<accession>A0A2M8QD61</accession>
<dbReference type="GO" id="GO:0015935">
    <property type="term" value="C:small ribosomal subunit"/>
    <property type="evidence" value="ECO:0007669"/>
    <property type="project" value="TreeGrafter"/>
</dbReference>
<evidence type="ECO:0000313" key="9">
    <source>
        <dbReference type="EMBL" id="PJF47741.1"/>
    </source>
</evidence>
<dbReference type="GO" id="GO:0046872">
    <property type="term" value="F:metal ion binding"/>
    <property type="evidence" value="ECO:0007669"/>
    <property type="project" value="UniProtKB-KW"/>
</dbReference>
<protein>
    <recommendedName>
        <fullName evidence="7">Small ribosomal subunit protein uS14</fullName>
    </recommendedName>
    <alternativeName>
        <fullName evidence="8">30S ribosomal protein S14 type Z</fullName>
    </alternativeName>
</protein>
<evidence type="ECO:0000256" key="7">
    <source>
        <dbReference type="ARBA" id="ARBA00035167"/>
    </source>
</evidence>
<gene>
    <name evidence="9" type="ORF">CUN48_06975</name>
</gene>
<keyword evidence="2" id="KW-0699">rRNA-binding</keyword>
<dbReference type="Pfam" id="PF00253">
    <property type="entry name" value="Ribosomal_S14"/>
    <property type="match status" value="1"/>
</dbReference>
<evidence type="ECO:0000313" key="10">
    <source>
        <dbReference type="Proteomes" id="UP000230790"/>
    </source>
</evidence>
<reference evidence="9 10" key="1">
    <citation type="submission" date="2017-11" db="EMBL/GenBank/DDBJ databases">
        <title>Evolution of Phototrophy in the Chloroflexi Phylum Driven by Horizontal Gene Transfer.</title>
        <authorList>
            <person name="Ward L.M."/>
            <person name="Hemp J."/>
            <person name="Shih P.M."/>
            <person name="Mcglynn S.E."/>
            <person name="Fischer W."/>
        </authorList>
    </citation>
    <scope>NUCLEOTIDE SEQUENCE [LARGE SCALE GENOMIC DNA]</scope>
    <source>
        <strain evidence="9">JP3_7</strain>
    </source>
</reference>
<dbReference type="Gene3D" id="4.10.830.10">
    <property type="entry name" value="30s Ribosomal Protein S14, Chain N"/>
    <property type="match status" value="1"/>
</dbReference>
<dbReference type="NCBIfam" id="NF005974">
    <property type="entry name" value="PRK08061.1"/>
    <property type="match status" value="1"/>
</dbReference>
<dbReference type="PANTHER" id="PTHR19836">
    <property type="entry name" value="30S RIBOSOMAL PROTEIN S14"/>
    <property type="match status" value="1"/>
</dbReference>
<keyword evidence="3" id="KW-0862">Zinc</keyword>
<keyword evidence="5 9" id="KW-0689">Ribosomal protein</keyword>
<dbReference type="GO" id="GO:0003735">
    <property type="term" value="F:structural constituent of ribosome"/>
    <property type="evidence" value="ECO:0007669"/>
    <property type="project" value="InterPro"/>
</dbReference>
<dbReference type="GO" id="GO:0005737">
    <property type="term" value="C:cytoplasm"/>
    <property type="evidence" value="ECO:0007669"/>
    <property type="project" value="UniProtKB-ARBA"/>
</dbReference>
<keyword evidence="6" id="KW-0687">Ribonucleoprotein</keyword>
<dbReference type="InterPro" id="IPR018271">
    <property type="entry name" value="Ribosomal_uS14_CS"/>
</dbReference>
<dbReference type="GO" id="GO:0019843">
    <property type="term" value="F:rRNA binding"/>
    <property type="evidence" value="ECO:0007669"/>
    <property type="project" value="UniProtKB-KW"/>
</dbReference>
<evidence type="ECO:0000256" key="5">
    <source>
        <dbReference type="ARBA" id="ARBA00022980"/>
    </source>
</evidence>
<keyword evidence="1" id="KW-0479">Metal-binding</keyword>
<dbReference type="InterPro" id="IPR001209">
    <property type="entry name" value="Ribosomal_uS14"/>
</dbReference>
<organism evidence="9 10">
    <name type="scientific">Candidatus Thermofonsia Clade 3 bacterium</name>
    <dbReference type="NCBI Taxonomy" id="2364212"/>
    <lineage>
        <taxon>Bacteria</taxon>
        <taxon>Bacillati</taxon>
        <taxon>Chloroflexota</taxon>
        <taxon>Candidatus Thermofontia</taxon>
        <taxon>Candidatus Thermofonsia Clade 3</taxon>
    </lineage>
</organism>
<evidence type="ECO:0000256" key="4">
    <source>
        <dbReference type="ARBA" id="ARBA00022884"/>
    </source>
</evidence>
<dbReference type="AlphaFoldDB" id="A0A2M8QD61"/>
<proteinExistence type="predicted"/>
<dbReference type="PANTHER" id="PTHR19836:SF19">
    <property type="entry name" value="SMALL RIBOSOMAL SUBUNIT PROTEIN US14M"/>
    <property type="match status" value="1"/>
</dbReference>
<sequence>MNRRSSKGEEHMGKTPRVAMMYREKRRKYKVRVRNRCAVSGRARGYMRKFGVSRIVFREMALRGEIPGVRKASW</sequence>
<dbReference type="EMBL" id="PGTN01000036">
    <property type="protein sequence ID" value="PJF47741.1"/>
    <property type="molecule type" value="Genomic_DNA"/>
</dbReference>
<keyword evidence="4" id="KW-0694">RNA-binding</keyword>
<evidence type="ECO:0000256" key="3">
    <source>
        <dbReference type="ARBA" id="ARBA00022833"/>
    </source>
</evidence>
<dbReference type="InterPro" id="IPR023053">
    <property type="entry name" value="Ribosomal_uS14_bact"/>
</dbReference>
<dbReference type="PROSITE" id="PS00527">
    <property type="entry name" value="RIBOSOMAL_S14"/>
    <property type="match status" value="1"/>
</dbReference>
<evidence type="ECO:0000256" key="1">
    <source>
        <dbReference type="ARBA" id="ARBA00022723"/>
    </source>
</evidence>